<feature type="transmembrane region" description="Helical" evidence="2">
    <location>
        <begin position="20"/>
        <end position="43"/>
    </location>
</feature>
<sequence length="136" mass="15202">MSRGELCPAPVQNQSNATALITSLLPGVYFDLGLVLGWLLFLARPPFTDRRHSRVYQVCSKSSIRGRRLSPNLLANLLRKLPITPTHDQIPIPLESKDPMHNEIVPMPGDARSEGWNQKSNDLTPANHFRAHSSSR</sequence>
<gene>
    <name evidence="3" type="ORF">LshimejAT787_0704550</name>
</gene>
<evidence type="ECO:0000256" key="2">
    <source>
        <dbReference type="SAM" id="Phobius"/>
    </source>
</evidence>
<dbReference type="Proteomes" id="UP001063166">
    <property type="component" value="Unassembled WGS sequence"/>
</dbReference>
<accession>A0A9P3PNY8</accession>
<name>A0A9P3PNY8_LYOSH</name>
<keyword evidence="2" id="KW-0812">Transmembrane</keyword>
<organism evidence="3 4">
    <name type="scientific">Lyophyllum shimeji</name>
    <name type="common">Hon-shimeji</name>
    <name type="synonym">Tricholoma shimeji</name>
    <dbReference type="NCBI Taxonomy" id="47721"/>
    <lineage>
        <taxon>Eukaryota</taxon>
        <taxon>Fungi</taxon>
        <taxon>Dikarya</taxon>
        <taxon>Basidiomycota</taxon>
        <taxon>Agaricomycotina</taxon>
        <taxon>Agaricomycetes</taxon>
        <taxon>Agaricomycetidae</taxon>
        <taxon>Agaricales</taxon>
        <taxon>Tricholomatineae</taxon>
        <taxon>Lyophyllaceae</taxon>
        <taxon>Lyophyllum</taxon>
    </lineage>
</organism>
<proteinExistence type="predicted"/>
<keyword evidence="2" id="KW-0472">Membrane</keyword>
<evidence type="ECO:0000313" key="4">
    <source>
        <dbReference type="Proteomes" id="UP001063166"/>
    </source>
</evidence>
<evidence type="ECO:0000313" key="3">
    <source>
        <dbReference type="EMBL" id="GLB39945.1"/>
    </source>
</evidence>
<protein>
    <submittedName>
        <fullName evidence="3">Uncharacterized protein</fullName>
    </submittedName>
</protein>
<dbReference type="AlphaFoldDB" id="A0A9P3PNY8"/>
<keyword evidence="2" id="KW-1133">Transmembrane helix</keyword>
<keyword evidence="4" id="KW-1185">Reference proteome</keyword>
<feature type="compositionally biased region" description="Polar residues" evidence="1">
    <location>
        <begin position="115"/>
        <end position="124"/>
    </location>
</feature>
<feature type="region of interest" description="Disordered" evidence="1">
    <location>
        <begin position="88"/>
        <end position="136"/>
    </location>
</feature>
<dbReference type="EMBL" id="BRPK01000007">
    <property type="protein sequence ID" value="GLB39945.1"/>
    <property type="molecule type" value="Genomic_DNA"/>
</dbReference>
<evidence type="ECO:0000256" key="1">
    <source>
        <dbReference type="SAM" id="MobiDB-lite"/>
    </source>
</evidence>
<reference evidence="3" key="1">
    <citation type="submission" date="2022-07" db="EMBL/GenBank/DDBJ databases">
        <title>The genome of Lyophyllum shimeji provides insight into the initial evolution of ectomycorrhizal fungal genome.</title>
        <authorList>
            <person name="Kobayashi Y."/>
            <person name="Shibata T."/>
            <person name="Hirakawa H."/>
            <person name="Shigenobu S."/>
            <person name="Nishiyama T."/>
            <person name="Yamada A."/>
            <person name="Hasebe M."/>
            <person name="Kawaguchi M."/>
        </authorList>
    </citation>
    <scope>NUCLEOTIDE SEQUENCE</scope>
    <source>
        <strain evidence="3">AT787</strain>
    </source>
</reference>
<comment type="caution">
    <text evidence="3">The sequence shown here is derived from an EMBL/GenBank/DDBJ whole genome shotgun (WGS) entry which is preliminary data.</text>
</comment>